<dbReference type="GO" id="GO:0000917">
    <property type="term" value="P:division septum assembly"/>
    <property type="evidence" value="ECO:0007669"/>
    <property type="project" value="UniProtKB-KW"/>
</dbReference>
<dbReference type="SUPFAM" id="SSF52490">
    <property type="entry name" value="Tubulin nucleotide-binding domain-like"/>
    <property type="match status" value="1"/>
</dbReference>
<dbReference type="GO" id="GO:0005737">
    <property type="term" value="C:cytoplasm"/>
    <property type="evidence" value="ECO:0007669"/>
    <property type="project" value="UniProtKB-SubCell"/>
</dbReference>
<dbReference type="NCBIfam" id="TIGR00065">
    <property type="entry name" value="ftsZ"/>
    <property type="match status" value="1"/>
</dbReference>
<keyword evidence="3 4" id="KW-0342">GTP-binding</keyword>
<dbReference type="Gene3D" id="3.30.1330.20">
    <property type="entry name" value="Tubulin/FtsZ, C-terminal domain"/>
    <property type="match status" value="1"/>
</dbReference>
<feature type="domain" description="Tubulin/FtsZ GTPase" evidence="7">
    <location>
        <begin position="27"/>
        <end position="220"/>
    </location>
</feature>
<dbReference type="SMART" id="SM00864">
    <property type="entry name" value="Tubulin"/>
    <property type="match status" value="1"/>
</dbReference>
<feature type="region of interest" description="Disordered" evidence="6">
    <location>
        <begin position="349"/>
        <end position="383"/>
    </location>
</feature>
<dbReference type="GO" id="GO:0032153">
    <property type="term" value="C:cell division site"/>
    <property type="evidence" value="ECO:0007669"/>
    <property type="project" value="UniProtKB-UniRule"/>
</dbReference>
<dbReference type="PANTHER" id="PTHR30314:SF3">
    <property type="entry name" value="MITOCHONDRIAL DIVISION PROTEIN FSZA"/>
    <property type="match status" value="1"/>
</dbReference>
<dbReference type="GO" id="GO:0043093">
    <property type="term" value="P:FtsZ-dependent cytokinesis"/>
    <property type="evidence" value="ECO:0007669"/>
    <property type="project" value="UniProtKB-UniRule"/>
</dbReference>
<comment type="subcellular location">
    <subcellularLocation>
        <location evidence="4">Cytoplasm</location>
    </subcellularLocation>
    <text evidence="4">Assembles at midcell at the inner surface of the cytoplasmic membrane.</text>
</comment>
<dbReference type="InterPro" id="IPR045061">
    <property type="entry name" value="FtsZ/CetZ"/>
</dbReference>
<comment type="caution">
    <text evidence="9">The sequence shown here is derived from an EMBL/GenBank/DDBJ whole genome shotgun (WGS) entry which is preliminary data.</text>
</comment>
<feature type="binding site" evidence="4">
    <location>
        <position position="202"/>
    </location>
    <ligand>
        <name>GTP</name>
        <dbReference type="ChEBI" id="CHEBI:37565"/>
    </ligand>
</feature>
<comment type="similarity">
    <text evidence="1 4">Belongs to the FtsZ family.</text>
</comment>
<evidence type="ECO:0000256" key="1">
    <source>
        <dbReference type="ARBA" id="ARBA00009690"/>
    </source>
</evidence>
<feature type="domain" description="Tubulin/FtsZ 2-layer sandwich" evidence="8">
    <location>
        <begin position="222"/>
        <end position="343"/>
    </location>
</feature>
<dbReference type="GO" id="GO:0005525">
    <property type="term" value="F:GTP binding"/>
    <property type="evidence" value="ECO:0007669"/>
    <property type="project" value="UniProtKB-UniRule"/>
</dbReference>
<dbReference type="InterPro" id="IPR003008">
    <property type="entry name" value="Tubulin_FtsZ_GTPase"/>
</dbReference>
<reference evidence="9 10" key="1">
    <citation type="submission" date="2019-10" db="EMBL/GenBank/DDBJ databases">
        <title>Draft Genome Sequence of Cytophagaceae sp. SJW1-29.</title>
        <authorList>
            <person name="Choi A."/>
        </authorList>
    </citation>
    <scope>NUCLEOTIDE SEQUENCE [LARGE SCALE GENOMIC DNA]</scope>
    <source>
        <strain evidence="9 10">SJW1-29</strain>
    </source>
</reference>
<evidence type="ECO:0000256" key="6">
    <source>
        <dbReference type="SAM" id="MobiDB-lite"/>
    </source>
</evidence>
<dbReference type="Proteomes" id="UP000479293">
    <property type="component" value="Unassembled WGS sequence"/>
</dbReference>
<keyword evidence="4" id="KW-0963">Cytoplasm</keyword>
<dbReference type="SMART" id="SM00865">
    <property type="entry name" value="Tubulin_C"/>
    <property type="match status" value="1"/>
</dbReference>
<gene>
    <name evidence="4 9" type="primary">ftsZ</name>
    <name evidence="9" type="ORF">GBK04_10860</name>
</gene>
<comment type="function">
    <text evidence="4">Essential cell division protein that forms a contractile ring structure (Z ring) at the future cell division site. The regulation of the ring assembly controls the timing and the location of cell division. One of the functions of the FtsZ ring is to recruit other cell division proteins to the septum to produce a new cell wall between the dividing cells. Binds GTP and shows GTPase activity.</text>
</comment>
<evidence type="ECO:0000256" key="5">
    <source>
        <dbReference type="NCBIfam" id="TIGR00065"/>
    </source>
</evidence>
<dbReference type="AlphaFoldDB" id="A0A7C9BIR8"/>
<proteinExistence type="inferred from homology"/>
<sequence>MNTNLLNALEQDYIVNGIEDKAVEQSIIKVIGVGGGGSNAVNYMFEKKIKDVEFAICNTDRQALLKSPVPTKIQLGAALTKGLGAGMEISRGREAALETIEELKSLLGGSTQMVFITAGMGGGTGTGAAPVIAQIAKEEMNLLTVAVVTAPYSWEGTVKKKHAFEGIEQLKKYCDTVLVVLNDKLEELFEDMRITEAFAQADSILLNAVKSISEIITTSGNINTDFRDVEKVLKQAGQSVMGTAEVEGENRAHEAIRRALDSPLLNDRDIKGAKRILVTLASSNKREAIVKEQREIWKYILDQVGGEAHLFKLGTITDDTLGEKLRVTVVAAGFDSVDSPIAGVEATMEPEDETVVQETEPEIEETPEATLEDMPTPPEESPTKPETIIVAEAGIGTPTSPFVAPPTEMVPTSELPTQPETFFPAYDPSPVHTYGGMVPGQAEGDDWSDAEYDRIKEMVERFRDKKKINWDDLDRSPAFRRSQIDLWRKPSIPASEMEQIRLN</sequence>
<keyword evidence="4" id="KW-0131">Cell cycle</keyword>
<dbReference type="InterPro" id="IPR036525">
    <property type="entry name" value="Tubulin/FtsZ_GTPase_sf"/>
</dbReference>
<dbReference type="RefSeq" id="WP_152759582.1">
    <property type="nucleotide sequence ID" value="NZ_WHLY01000002.1"/>
</dbReference>
<dbReference type="Pfam" id="PF00091">
    <property type="entry name" value="Tubulin"/>
    <property type="match status" value="1"/>
</dbReference>
<keyword evidence="10" id="KW-1185">Reference proteome</keyword>
<dbReference type="InterPro" id="IPR008280">
    <property type="entry name" value="Tub_FtsZ_C"/>
</dbReference>
<feature type="binding site" evidence="4">
    <location>
        <begin position="123"/>
        <end position="125"/>
    </location>
    <ligand>
        <name>GTP</name>
        <dbReference type="ChEBI" id="CHEBI:37565"/>
    </ligand>
</feature>
<evidence type="ECO:0000313" key="9">
    <source>
        <dbReference type="EMBL" id="MPR33855.1"/>
    </source>
</evidence>
<dbReference type="GO" id="GO:0003924">
    <property type="term" value="F:GTPase activity"/>
    <property type="evidence" value="ECO:0007669"/>
    <property type="project" value="UniProtKB-UniRule"/>
</dbReference>
<comment type="subunit">
    <text evidence="4">Homodimer. Polymerizes to form a dynamic ring structure in a strictly GTP-dependent manner. Interacts directly with several other division proteins.</text>
</comment>
<protein>
    <recommendedName>
        <fullName evidence="4 5">Cell division protein FtsZ</fullName>
    </recommendedName>
</protein>
<evidence type="ECO:0000259" key="8">
    <source>
        <dbReference type="SMART" id="SM00865"/>
    </source>
</evidence>
<evidence type="ECO:0000259" key="7">
    <source>
        <dbReference type="SMART" id="SM00864"/>
    </source>
</evidence>
<dbReference type="EMBL" id="WHLY01000002">
    <property type="protein sequence ID" value="MPR33855.1"/>
    <property type="molecule type" value="Genomic_DNA"/>
</dbReference>
<feature type="binding site" evidence="4">
    <location>
        <position position="159"/>
    </location>
    <ligand>
        <name>GTP</name>
        <dbReference type="ChEBI" id="CHEBI:37565"/>
    </ligand>
</feature>
<organism evidence="9 10">
    <name type="scientific">Salmonirosea aquatica</name>
    <dbReference type="NCBI Taxonomy" id="2654236"/>
    <lineage>
        <taxon>Bacteria</taxon>
        <taxon>Pseudomonadati</taxon>
        <taxon>Bacteroidota</taxon>
        <taxon>Cytophagia</taxon>
        <taxon>Cytophagales</taxon>
        <taxon>Spirosomataceae</taxon>
        <taxon>Salmonirosea</taxon>
    </lineage>
</organism>
<dbReference type="Gene3D" id="3.40.50.1440">
    <property type="entry name" value="Tubulin/FtsZ, GTPase domain"/>
    <property type="match status" value="1"/>
</dbReference>
<dbReference type="HAMAP" id="MF_00909">
    <property type="entry name" value="FtsZ"/>
    <property type="match status" value="1"/>
</dbReference>
<dbReference type="InterPro" id="IPR037103">
    <property type="entry name" value="Tubulin/FtsZ-like_C"/>
</dbReference>
<dbReference type="FunFam" id="3.40.50.1440:FF:000001">
    <property type="entry name" value="Cell division protein FtsZ"/>
    <property type="match status" value="1"/>
</dbReference>
<evidence type="ECO:0000256" key="2">
    <source>
        <dbReference type="ARBA" id="ARBA00022741"/>
    </source>
</evidence>
<dbReference type="InterPro" id="IPR018316">
    <property type="entry name" value="Tubulin/FtsZ_2-layer-sand-dom"/>
</dbReference>
<evidence type="ECO:0000256" key="3">
    <source>
        <dbReference type="ARBA" id="ARBA00023134"/>
    </source>
</evidence>
<dbReference type="GO" id="GO:0051258">
    <property type="term" value="P:protein polymerization"/>
    <property type="evidence" value="ECO:0007669"/>
    <property type="project" value="UniProtKB-UniRule"/>
</dbReference>
<keyword evidence="4 9" id="KW-0132">Cell division</keyword>
<keyword evidence="4" id="KW-0717">Septation</keyword>
<dbReference type="InterPro" id="IPR024757">
    <property type="entry name" value="FtsZ_C"/>
</dbReference>
<dbReference type="PANTHER" id="PTHR30314">
    <property type="entry name" value="CELL DIVISION PROTEIN FTSZ-RELATED"/>
    <property type="match status" value="1"/>
</dbReference>
<evidence type="ECO:0000256" key="4">
    <source>
        <dbReference type="HAMAP-Rule" id="MF_00909"/>
    </source>
</evidence>
<keyword evidence="2 4" id="KW-0547">Nucleotide-binding</keyword>
<dbReference type="CDD" id="cd02201">
    <property type="entry name" value="FtsZ_type1"/>
    <property type="match status" value="1"/>
</dbReference>
<accession>A0A7C9BIR8</accession>
<evidence type="ECO:0000313" key="10">
    <source>
        <dbReference type="Proteomes" id="UP000479293"/>
    </source>
</evidence>
<dbReference type="SUPFAM" id="SSF55307">
    <property type="entry name" value="Tubulin C-terminal domain-like"/>
    <property type="match status" value="1"/>
</dbReference>
<dbReference type="Pfam" id="PF12327">
    <property type="entry name" value="FtsZ_C"/>
    <property type="match status" value="1"/>
</dbReference>
<feature type="compositionally biased region" description="Acidic residues" evidence="6">
    <location>
        <begin position="349"/>
        <end position="371"/>
    </location>
</feature>
<name>A0A7C9BIR8_9BACT</name>
<dbReference type="PRINTS" id="PR00423">
    <property type="entry name" value="CELLDVISFTSZ"/>
</dbReference>
<feature type="binding site" evidence="4">
    <location>
        <position position="155"/>
    </location>
    <ligand>
        <name>GTP</name>
        <dbReference type="ChEBI" id="CHEBI:37565"/>
    </ligand>
</feature>
<feature type="binding site" evidence="4">
    <location>
        <begin position="35"/>
        <end position="39"/>
    </location>
    <ligand>
        <name>GTP</name>
        <dbReference type="ChEBI" id="CHEBI:37565"/>
    </ligand>
</feature>
<dbReference type="InterPro" id="IPR000158">
    <property type="entry name" value="Cell_div_FtsZ"/>
</dbReference>